<proteinExistence type="predicted"/>
<reference evidence="3" key="1">
    <citation type="journal article" date="2019" name="Int. J. Syst. Evol. Microbiol.">
        <title>The Global Catalogue of Microorganisms (GCM) 10K type strain sequencing project: providing services to taxonomists for standard genome sequencing and annotation.</title>
        <authorList>
            <consortium name="The Broad Institute Genomics Platform"/>
            <consortium name="The Broad Institute Genome Sequencing Center for Infectious Disease"/>
            <person name="Wu L."/>
            <person name="Ma J."/>
        </authorList>
    </citation>
    <scope>NUCLEOTIDE SEQUENCE [LARGE SCALE GENOMIC DNA]</scope>
    <source>
        <strain evidence="3">JCM 16702</strain>
    </source>
</reference>
<evidence type="ECO:0000313" key="2">
    <source>
        <dbReference type="EMBL" id="GAA4056776.1"/>
    </source>
</evidence>
<feature type="compositionally biased region" description="Basic and acidic residues" evidence="1">
    <location>
        <begin position="82"/>
        <end position="94"/>
    </location>
</feature>
<dbReference type="SUPFAM" id="SSF55961">
    <property type="entry name" value="Bet v1-like"/>
    <property type="match status" value="1"/>
</dbReference>
<comment type="caution">
    <text evidence="2">The sequence shown here is derived from an EMBL/GenBank/DDBJ whole genome shotgun (WGS) entry which is preliminary data.</text>
</comment>
<evidence type="ECO:0000313" key="3">
    <source>
        <dbReference type="Proteomes" id="UP001500683"/>
    </source>
</evidence>
<feature type="region of interest" description="Disordered" evidence="1">
    <location>
        <begin position="34"/>
        <end position="138"/>
    </location>
</feature>
<keyword evidence="3" id="KW-1185">Reference proteome</keyword>
<evidence type="ECO:0000256" key="1">
    <source>
        <dbReference type="SAM" id="MobiDB-lite"/>
    </source>
</evidence>
<gene>
    <name evidence="2" type="ORF">GCM10022214_05650</name>
</gene>
<feature type="compositionally biased region" description="Basic residues" evidence="1">
    <location>
        <begin position="59"/>
        <end position="72"/>
    </location>
</feature>
<protein>
    <submittedName>
        <fullName evidence="2">Uncharacterized protein</fullName>
    </submittedName>
</protein>
<organism evidence="2 3">
    <name type="scientific">Actinomadura miaoliensis</name>
    <dbReference type="NCBI Taxonomy" id="430685"/>
    <lineage>
        <taxon>Bacteria</taxon>
        <taxon>Bacillati</taxon>
        <taxon>Actinomycetota</taxon>
        <taxon>Actinomycetes</taxon>
        <taxon>Streptosporangiales</taxon>
        <taxon>Thermomonosporaceae</taxon>
        <taxon>Actinomadura</taxon>
    </lineage>
</organism>
<dbReference type="InterPro" id="IPR023393">
    <property type="entry name" value="START-like_dom_sf"/>
</dbReference>
<dbReference type="Gene3D" id="3.30.530.20">
    <property type="match status" value="1"/>
</dbReference>
<name>A0ABP7V0C7_9ACTN</name>
<dbReference type="Proteomes" id="UP001500683">
    <property type="component" value="Unassembled WGS sequence"/>
</dbReference>
<accession>A0ABP7V0C7</accession>
<dbReference type="EMBL" id="BAAAZG010000001">
    <property type="protein sequence ID" value="GAA4056776.1"/>
    <property type="molecule type" value="Genomic_DNA"/>
</dbReference>
<feature type="compositionally biased region" description="Basic and acidic residues" evidence="1">
    <location>
        <begin position="120"/>
        <end position="129"/>
    </location>
</feature>
<sequence>MTVTRDKDYDALTLTVVADFDAPIERAWRLWSDPRQRWWGGPPGPDAAGGPQPGAGRDRRLRGRPGRRRHLRPLTCASPVTLHDRRGRANERTPPRNLGRQEAAHNKRVAMAAQTGRGRPGWDDRHGADGRGGQQPGDLAAVGVAEHAAPPGVLVGVAQPADLVRTRGGCKDTDMVVRGPLSGQRAT</sequence>